<evidence type="ECO:0000256" key="8">
    <source>
        <dbReference type="ARBA" id="ARBA00023163"/>
    </source>
</evidence>
<keyword evidence="4" id="KW-0862">Zinc</keyword>
<dbReference type="SUPFAM" id="SSF160930">
    <property type="entry name" value="FlhC-like"/>
    <property type="match status" value="1"/>
</dbReference>
<keyword evidence="8" id="KW-0804">Transcription</keyword>
<evidence type="ECO:0000256" key="7">
    <source>
        <dbReference type="ARBA" id="ARBA00023159"/>
    </source>
</evidence>
<keyword evidence="6" id="KW-0238">DNA-binding</keyword>
<accession>A0A178LLL2</accession>
<keyword evidence="1" id="KW-0963">Cytoplasm</keyword>
<dbReference type="EMBL" id="LWCR01000003">
    <property type="protein sequence ID" value="OAN31821.1"/>
    <property type="molecule type" value="Genomic_DNA"/>
</dbReference>
<evidence type="ECO:0000256" key="3">
    <source>
        <dbReference type="ARBA" id="ARBA00022795"/>
    </source>
</evidence>
<dbReference type="AlphaFoldDB" id="A0A178LLL2"/>
<evidence type="ECO:0000256" key="5">
    <source>
        <dbReference type="ARBA" id="ARBA00023015"/>
    </source>
</evidence>
<evidence type="ECO:0000256" key="1">
    <source>
        <dbReference type="ARBA" id="ARBA00022490"/>
    </source>
</evidence>
<proteinExistence type="predicted"/>
<dbReference type="RefSeq" id="WP_064307031.1">
    <property type="nucleotide sequence ID" value="NZ_DYYY01000017.1"/>
</dbReference>
<keyword evidence="5" id="KW-0805">Transcription regulation</keyword>
<evidence type="ECO:0000256" key="2">
    <source>
        <dbReference type="ARBA" id="ARBA00022723"/>
    </source>
</evidence>
<organism evidence="9 10">
    <name type="scientific">Pseudomonas oryzihabitans</name>
    <dbReference type="NCBI Taxonomy" id="47885"/>
    <lineage>
        <taxon>Bacteria</taxon>
        <taxon>Pseudomonadati</taxon>
        <taxon>Pseudomonadota</taxon>
        <taxon>Gammaproteobacteria</taxon>
        <taxon>Pseudomonadales</taxon>
        <taxon>Pseudomonadaceae</taxon>
        <taxon>Pseudomonas</taxon>
    </lineage>
</organism>
<dbReference type="GO" id="GO:0003677">
    <property type="term" value="F:DNA binding"/>
    <property type="evidence" value="ECO:0007669"/>
    <property type="project" value="UniProtKB-KW"/>
</dbReference>
<dbReference type="OrthoDB" id="6858240at2"/>
<dbReference type="InterPro" id="IPR007944">
    <property type="entry name" value="FlhC"/>
</dbReference>
<protein>
    <submittedName>
        <fullName evidence="9">Uncharacterized protein</fullName>
    </submittedName>
</protein>
<dbReference type="GO" id="GO:0044781">
    <property type="term" value="P:bacterial-type flagellum organization"/>
    <property type="evidence" value="ECO:0007669"/>
    <property type="project" value="UniProtKB-KW"/>
</dbReference>
<dbReference type="GO" id="GO:0046872">
    <property type="term" value="F:metal ion binding"/>
    <property type="evidence" value="ECO:0007669"/>
    <property type="project" value="UniProtKB-KW"/>
</dbReference>
<evidence type="ECO:0000313" key="10">
    <source>
        <dbReference type="Proteomes" id="UP000078356"/>
    </source>
</evidence>
<reference evidence="9 10" key="1">
    <citation type="submission" date="2016-04" db="EMBL/GenBank/DDBJ databases">
        <title>Draft Genome Sequences of Staphylococcus capitis Strain H36, S. capitis Strain H65, S. cohnii Strain H62, S. hominis Strain H69, Mycobacterium iranicum Strain H39, Plantibacter sp. Strain H53, Pseudomonas oryzihabitans Strain H72, and Microbacterium sp. Strain H83, isolated from residential settings.</title>
        <authorList>
            <person name="Lymperopoulou D."/>
            <person name="Adams R.I."/>
            <person name="Lindow S."/>
            <person name="Coil D.A."/>
            <person name="Jospin G."/>
            <person name="Eisen J.A."/>
        </authorList>
    </citation>
    <scope>NUCLEOTIDE SEQUENCE [LARGE SCALE GENOMIC DNA]</scope>
    <source>
        <strain evidence="9 10">H72</strain>
    </source>
</reference>
<dbReference type="GO" id="GO:1902208">
    <property type="term" value="P:regulation of bacterial-type flagellum assembly"/>
    <property type="evidence" value="ECO:0007669"/>
    <property type="project" value="InterPro"/>
</dbReference>
<dbReference type="GO" id="GO:0045893">
    <property type="term" value="P:positive regulation of DNA-templated transcription"/>
    <property type="evidence" value="ECO:0007669"/>
    <property type="project" value="InterPro"/>
</dbReference>
<sequence length="260" mass="28594">MDNATLTQQMVQAGFRCSIITVHTDHTSKQVNRLRKQIGVEYKGASGPLPSGACLLSNSGQVVEATLFMCAYLRAAKNPFVDVDVQAVMAAYRVYTGYRSAGEVALATSTEALHIDRAWVIAREYRSKEVVVRICSSRRCRLPYLVSSSMGHRSSCPFCSAVAERDRFHCDVNDAVLTERPVAELLELAARVQDLAGWGLADHEVVKELGLSNVEFLATRRLNAYGEPARQAIAKRYSTGSALVRALTRSNRGVAERRLA</sequence>
<dbReference type="Pfam" id="PF05280">
    <property type="entry name" value="FlhC"/>
    <property type="match status" value="1"/>
</dbReference>
<evidence type="ECO:0000313" key="9">
    <source>
        <dbReference type="EMBL" id="OAN31821.1"/>
    </source>
</evidence>
<keyword evidence="7" id="KW-0010">Activator</keyword>
<dbReference type="Proteomes" id="UP000078356">
    <property type="component" value="Unassembled WGS sequence"/>
</dbReference>
<comment type="caution">
    <text evidence="9">The sequence shown here is derived from an EMBL/GenBank/DDBJ whole genome shotgun (WGS) entry which is preliminary data.</text>
</comment>
<name>A0A178LLL2_9PSED</name>
<evidence type="ECO:0000256" key="4">
    <source>
        <dbReference type="ARBA" id="ARBA00022833"/>
    </source>
</evidence>
<keyword evidence="2" id="KW-0479">Metal-binding</keyword>
<keyword evidence="3" id="KW-1005">Bacterial flagellum biogenesis</keyword>
<evidence type="ECO:0000256" key="6">
    <source>
        <dbReference type="ARBA" id="ARBA00023125"/>
    </source>
</evidence>
<gene>
    <name evidence="9" type="ORF">A4V15_12245</name>
</gene>